<evidence type="ECO:0000313" key="2">
    <source>
        <dbReference type="EMBL" id="AVJ49108.1"/>
    </source>
</evidence>
<protein>
    <submittedName>
        <fullName evidence="2">Uncharacterized protein</fullName>
    </submittedName>
</protein>
<sequence length="59" mass="6391">MSAPSRTRAFRGAASAARKPRKGPNNLCDDRSCGHFRSDHKPNSGPCTVPGCECEGMKW</sequence>
<gene>
    <name evidence="2" type="primary">93</name>
    <name evidence="2" type="ORF">PBI_BALOO_93</name>
</gene>
<proteinExistence type="predicted"/>
<dbReference type="EMBL" id="MG920059">
    <property type="protein sequence ID" value="AVJ49108.1"/>
    <property type="molecule type" value="Genomic_DNA"/>
</dbReference>
<evidence type="ECO:0000256" key="1">
    <source>
        <dbReference type="SAM" id="MobiDB-lite"/>
    </source>
</evidence>
<dbReference type="Proteomes" id="UP000241655">
    <property type="component" value="Segment"/>
</dbReference>
<name>A0A2P1CD04_9CAUD</name>
<accession>A0A2P1CD04</accession>
<organism evidence="2 3">
    <name type="scientific">Mycobacterium phage Baloo</name>
    <dbReference type="NCBI Taxonomy" id="2099645"/>
    <lineage>
        <taxon>Viruses</taxon>
        <taxon>Duplodnaviria</taxon>
        <taxon>Heunggongvirae</taxon>
        <taxon>Uroviricota</taxon>
        <taxon>Caudoviricetes</taxon>
        <taxon>Bclasvirinae</taxon>
        <taxon>Pipefishvirus</taxon>
        <taxon>Pipefishvirus athena</taxon>
    </lineage>
</organism>
<evidence type="ECO:0000313" key="3">
    <source>
        <dbReference type="Proteomes" id="UP000241655"/>
    </source>
</evidence>
<feature type="region of interest" description="Disordered" evidence="1">
    <location>
        <begin position="1"/>
        <end position="27"/>
    </location>
</feature>
<reference evidence="2 3" key="1">
    <citation type="submission" date="2018-02" db="EMBL/GenBank/DDBJ databases">
        <authorList>
            <person name="Ng W.L."/>
            <person name="Stoner T.H."/>
            <person name="Russell D.A."/>
            <person name="Garlena R.A."/>
            <person name="Stoner T.H."/>
            <person name="Pope W.H."/>
            <person name="Jacobs-Sera D."/>
            <person name="Hatfull G.F."/>
        </authorList>
    </citation>
    <scope>NUCLEOTIDE SEQUENCE [LARGE SCALE GENOMIC DNA]</scope>
</reference>